<feature type="compositionally biased region" description="Polar residues" evidence="13">
    <location>
        <begin position="235"/>
        <end position="250"/>
    </location>
</feature>
<keyword evidence="10" id="KW-0472">Membrane</keyword>
<dbReference type="GO" id="GO:0005921">
    <property type="term" value="C:gap junction"/>
    <property type="evidence" value="ECO:0007669"/>
    <property type="project" value="UniProtKB-SubCell"/>
</dbReference>
<feature type="compositionally biased region" description="Basic and acidic residues" evidence="13">
    <location>
        <begin position="176"/>
        <end position="193"/>
    </location>
</feature>
<comment type="similarity">
    <text evidence="12">Belongs to the pannexin family.</text>
</comment>
<evidence type="ECO:0000256" key="10">
    <source>
        <dbReference type="ARBA" id="ARBA00023136"/>
    </source>
</evidence>
<evidence type="ECO:0000256" key="6">
    <source>
        <dbReference type="ARBA" id="ARBA00022868"/>
    </source>
</evidence>
<feature type="region of interest" description="Disordered" evidence="13">
    <location>
        <begin position="168"/>
        <end position="300"/>
    </location>
</feature>
<proteinExistence type="inferred from homology"/>
<evidence type="ECO:0000256" key="4">
    <source>
        <dbReference type="ARBA" id="ARBA00022475"/>
    </source>
</evidence>
<evidence type="ECO:0000256" key="3">
    <source>
        <dbReference type="ARBA" id="ARBA00022448"/>
    </source>
</evidence>
<dbReference type="GO" id="GO:0005886">
    <property type="term" value="C:plasma membrane"/>
    <property type="evidence" value="ECO:0007669"/>
    <property type="project" value="UniProtKB-SubCell"/>
</dbReference>
<accession>A0A914W698</accession>
<name>A0A914W698_9BILA</name>
<dbReference type="Proteomes" id="UP000887566">
    <property type="component" value="Unplaced"/>
</dbReference>
<dbReference type="PROSITE" id="PS51013">
    <property type="entry name" value="PANNEXIN"/>
    <property type="match status" value="1"/>
</dbReference>
<keyword evidence="6" id="KW-0303">Gap junction</keyword>
<dbReference type="PRINTS" id="PR01262">
    <property type="entry name" value="INNEXIN"/>
</dbReference>
<organism evidence="14 15">
    <name type="scientific">Plectus sambesii</name>
    <dbReference type="NCBI Taxonomy" id="2011161"/>
    <lineage>
        <taxon>Eukaryota</taxon>
        <taxon>Metazoa</taxon>
        <taxon>Ecdysozoa</taxon>
        <taxon>Nematoda</taxon>
        <taxon>Chromadorea</taxon>
        <taxon>Plectida</taxon>
        <taxon>Plectina</taxon>
        <taxon>Plectoidea</taxon>
        <taxon>Plectidae</taxon>
        <taxon>Plectus</taxon>
    </lineage>
</organism>
<reference evidence="15" key="1">
    <citation type="submission" date="2022-11" db="UniProtKB">
        <authorList>
            <consortium name="WormBaseParasite"/>
        </authorList>
    </citation>
    <scope>IDENTIFICATION</scope>
</reference>
<keyword evidence="8" id="KW-1133">Transmembrane helix</keyword>
<evidence type="ECO:0000313" key="14">
    <source>
        <dbReference type="Proteomes" id="UP000887566"/>
    </source>
</evidence>
<evidence type="ECO:0000256" key="7">
    <source>
        <dbReference type="ARBA" id="ARBA00022949"/>
    </source>
</evidence>
<keyword evidence="4" id="KW-1003">Cell membrane</keyword>
<dbReference type="WBParaSite" id="PSAMB.scaffold335size56070.g4887.t1">
    <property type="protein sequence ID" value="PSAMB.scaffold335size56070.g4887.t1"/>
    <property type="gene ID" value="PSAMB.scaffold335size56070.g4887"/>
</dbReference>
<sequence>MLFAFLSGFKFLTTQVEGDLSDRLHYYMTSNLLIALAILVSWKQFGGRPIECMIPETFHQPWEQYAENYCWAESTYYVPFEIGVPSEEDRLNKKINYYQWVPFYLLFSGVCFQIPCIFWKLMACHSGIKIHDLIEESADRKNLAPLVRQETIRFLTVHIENALRASKKAKRAAQKSVREKEIELQAKLDKETGLSEDDNKEDNEDNEEDSEGDGDLEVVMVPTQQAPPPPPQQQNASNAGDRNAQGSSNPGGDANRRSRASSDYQSSMLRPNGSNSRVDRSSREPSPARDMRQGSDRQRR</sequence>
<dbReference type="PANTHER" id="PTHR11893:SF36">
    <property type="entry name" value="INNEXIN-5"/>
    <property type="match status" value="1"/>
</dbReference>
<dbReference type="PANTHER" id="PTHR11893">
    <property type="entry name" value="INNEXIN"/>
    <property type="match status" value="1"/>
</dbReference>
<evidence type="ECO:0000256" key="1">
    <source>
        <dbReference type="ARBA" id="ARBA00004610"/>
    </source>
</evidence>
<evidence type="ECO:0000256" key="5">
    <source>
        <dbReference type="ARBA" id="ARBA00022692"/>
    </source>
</evidence>
<dbReference type="InterPro" id="IPR000990">
    <property type="entry name" value="Innexin"/>
</dbReference>
<dbReference type="AlphaFoldDB" id="A0A914W698"/>
<keyword evidence="9 12" id="KW-0406">Ion transport</keyword>
<keyword evidence="14" id="KW-1185">Reference proteome</keyword>
<dbReference type="Pfam" id="PF00876">
    <property type="entry name" value="Innexin"/>
    <property type="match status" value="1"/>
</dbReference>
<evidence type="ECO:0000256" key="11">
    <source>
        <dbReference type="ARBA" id="ARBA00023303"/>
    </source>
</evidence>
<evidence type="ECO:0000256" key="9">
    <source>
        <dbReference type="ARBA" id="ARBA00023065"/>
    </source>
</evidence>
<keyword evidence="11 12" id="KW-0407">Ion channel</keyword>
<evidence type="ECO:0000256" key="12">
    <source>
        <dbReference type="RuleBase" id="RU010713"/>
    </source>
</evidence>
<comment type="subcellular location">
    <subcellularLocation>
        <location evidence="1">Cell junction</location>
        <location evidence="1">Gap junction</location>
    </subcellularLocation>
    <subcellularLocation>
        <location evidence="2 12">Cell membrane</location>
        <topology evidence="2 12">Multi-pass membrane protein</topology>
    </subcellularLocation>
</comment>
<gene>
    <name evidence="12" type="primary">inx</name>
</gene>
<evidence type="ECO:0000256" key="8">
    <source>
        <dbReference type="ARBA" id="ARBA00022989"/>
    </source>
</evidence>
<feature type="compositionally biased region" description="Polar residues" evidence="13">
    <location>
        <begin position="261"/>
        <end position="276"/>
    </location>
</feature>
<keyword evidence="7" id="KW-0965">Cell junction</keyword>
<keyword evidence="3 12" id="KW-0813">Transport</keyword>
<feature type="compositionally biased region" description="Basic and acidic residues" evidence="13">
    <location>
        <begin position="277"/>
        <end position="300"/>
    </location>
</feature>
<feature type="compositionally biased region" description="Acidic residues" evidence="13">
    <location>
        <begin position="194"/>
        <end position="216"/>
    </location>
</feature>
<evidence type="ECO:0000256" key="13">
    <source>
        <dbReference type="SAM" id="MobiDB-lite"/>
    </source>
</evidence>
<keyword evidence="5" id="KW-0812">Transmembrane</keyword>
<evidence type="ECO:0000256" key="2">
    <source>
        <dbReference type="ARBA" id="ARBA00004651"/>
    </source>
</evidence>
<dbReference type="GO" id="GO:0034220">
    <property type="term" value="P:monoatomic ion transmembrane transport"/>
    <property type="evidence" value="ECO:0007669"/>
    <property type="project" value="UniProtKB-KW"/>
</dbReference>
<dbReference type="GO" id="GO:0005243">
    <property type="term" value="F:gap junction channel activity"/>
    <property type="evidence" value="ECO:0007669"/>
    <property type="project" value="TreeGrafter"/>
</dbReference>
<comment type="function">
    <text evidence="12">Structural component of the gap junctions.</text>
</comment>
<evidence type="ECO:0000313" key="15">
    <source>
        <dbReference type="WBParaSite" id="PSAMB.scaffold335size56070.g4887.t1"/>
    </source>
</evidence>
<protein>
    <recommendedName>
        <fullName evidence="12">Innexin</fullName>
    </recommendedName>
</protein>